<accession>A0ACB7C9U3</accession>
<gene>
    <name evidence="1" type="ORF">PORY_002827</name>
</gene>
<dbReference type="Proteomes" id="UP000768646">
    <property type="component" value="Unassembled WGS sequence"/>
</dbReference>
<sequence length="369" mass="42492">MKDSCVFGRYFISAGIFLVSNIAFYYLFKQIIKSMDIFSERKAQIKKKSNKILLKLEKEFGISKKELNLTEYEKDIITEVVLNEDINTTFDMIGGLENVISELHETVILPLNHPELFLSFKILQNLPKGVLLYGPPGCGKTMIAKALAYHSNATFINMHISTLTDKWFGESNRLVAALFSLAKKLEPTIIFIDEIDSFLGKRQKMDHEVTTMIKAEFMSCWDGFSTDENSRIVILGATNRPKDIDEAILRRMPKKFYIPFPDTSQREKLLKLFLSDVKLASDFDFDFLVSKTEGFSGSDIKELCRESVLFPIREFISLNNFNKKDVNTVQLKNIQDKIRALEIKDFMAYLDSCNKFKNNSNFYDNIDLD</sequence>
<comment type="caution">
    <text evidence="1">The sequence shown here is derived from an EMBL/GenBank/DDBJ whole genome shotgun (WGS) entry which is preliminary data.</text>
</comment>
<proteinExistence type="predicted"/>
<evidence type="ECO:0000313" key="1">
    <source>
        <dbReference type="EMBL" id="KAG4303775.1"/>
    </source>
</evidence>
<dbReference type="EMBL" id="JABTEG010000026">
    <property type="protein sequence ID" value="KAG4303775.1"/>
    <property type="molecule type" value="Genomic_DNA"/>
</dbReference>
<name>A0ACB7C9U3_9ASCO</name>
<evidence type="ECO:0000313" key="2">
    <source>
        <dbReference type="Proteomes" id="UP000768646"/>
    </source>
</evidence>
<keyword evidence="2" id="KW-1185">Reference proteome</keyword>
<protein>
    <submittedName>
        <fullName evidence="1">Uncharacterized protein</fullName>
    </submittedName>
</protein>
<reference evidence="1 2" key="1">
    <citation type="journal article" date="2021" name="Commun. Biol.">
        <title>Genomic insights into the host specific adaptation of the Pneumocystis genus.</title>
        <authorList>
            <person name="Cisse O.H."/>
            <person name="Ma L."/>
            <person name="Dekker J.P."/>
            <person name="Khil P.P."/>
            <person name="Youn J.-H."/>
            <person name="Brenchley J.M."/>
            <person name="Blair R."/>
            <person name="Pahar B."/>
            <person name="Chabe M."/>
            <person name="Van Rompay K.K.A."/>
            <person name="Keesler R."/>
            <person name="Sukura A."/>
            <person name="Hirsch V."/>
            <person name="Kutty G."/>
            <person name="Liu Y."/>
            <person name="Peng L."/>
            <person name="Chen J."/>
            <person name="Song J."/>
            <person name="Weissenbacher-Lang C."/>
            <person name="Xu J."/>
            <person name="Upham N.S."/>
            <person name="Stajich J.E."/>
            <person name="Cuomo C.A."/>
            <person name="Cushion M.T."/>
            <person name="Kovacs J.A."/>
        </authorList>
    </citation>
    <scope>NUCLEOTIDE SEQUENCE [LARGE SCALE GENOMIC DNA]</scope>
    <source>
        <strain evidence="1 2">RABM</strain>
    </source>
</reference>
<organism evidence="1 2">
    <name type="scientific">Pneumocystis oryctolagi</name>
    <dbReference type="NCBI Taxonomy" id="42067"/>
    <lineage>
        <taxon>Eukaryota</taxon>
        <taxon>Fungi</taxon>
        <taxon>Dikarya</taxon>
        <taxon>Ascomycota</taxon>
        <taxon>Taphrinomycotina</taxon>
        <taxon>Pneumocystomycetes</taxon>
        <taxon>Pneumocystaceae</taxon>
        <taxon>Pneumocystis</taxon>
    </lineage>
</organism>